<organism evidence="2 3">
    <name type="scientific">Candidatus Magnetoglobus multicellularis str. Araruama</name>
    <dbReference type="NCBI Taxonomy" id="890399"/>
    <lineage>
        <taxon>Bacteria</taxon>
        <taxon>Pseudomonadati</taxon>
        <taxon>Thermodesulfobacteriota</taxon>
        <taxon>Desulfobacteria</taxon>
        <taxon>Desulfobacterales</taxon>
        <taxon>Desulfobacteraceae</taxon>
        <taxon>Candidatus Magnetoglobus</taxon>
    </lineage>
</organism>
<proteinExistence type="predicted"/>
<keyword evidence="1" id="KW-1133">Transmembrane helix</keyword>
<keyword evidence="1" id="KW-0812">Transmembrane</keyword>
<evidence type="ECO:0008006" key="4">
    <source>
        <dbReference type="Google" id="ProtNLM"/>
    </source>
</evidence>
<keyword evidence="1" id="KW-0472">Membrane</keyword>
<accession>A0A1V1PEA7</accession>
<name>A0A1V1PEA7_9BACT</name>
<evidence type="ECO:0000313" key="3">
    <source>
        <dbReference type="Proteomes" id="UP000189670"/>
    </source>
</evidence>
<comment type="caution">
    <text evidence="2">The sequence shown here is derived from an EMBL/GenBank/DDBJ whole genome shotgun (WGS) entry which is preliminary data.</text>
</comment>
<evidence type="ECO:0000313" key="2">
    <source>
        <dbReference type="EMBL" id="ETR73242.1"/>
    </source>
</evidence>
<evidence type="ECO:0000256" key="1">
    <source>
        <dbReference type="SAM" id="Phobius"/>
    </source>
</evidence>
<dbReference type="Proteomes" id="UP000189670">
    <property type="component" value="Unassembled WGS sequence"/>
</dbReference>
<sequence length="283" mass="32708">MYYCKKINSNMIFQLWVFTIIFNILLCCDRLYAAVLTLESQLTIRQTMNQMRASVNVFNKSDANSFDLTLEIKFSNEFKEFQTIPCFRPKEKEVFSHDFDIHDNMKGTFPLIVEIQFHDSNLFPFYSLHCAPISINSQEQTNILFADIMDVEISDQTIVNVLLTPLDNSHKVVSAKMVVSGAFICHNDKQSFILGESQNLSYRISTKNALPGTTHSAFVVLSFMKNNVSHTQIVPFRIDVAPVSTFVFFEKQWGIWIYILSGIIWMIFVSYVSIVYKKNRIQP</sequence>
<feature type="transmembrane region" description="Helical" evidence="1">
    <location>
        <begin position="253"/>
        <end position="276"/>
    </location>
</feature>
<dbReference type="AlphaFoldDB" id="A0A1V1PEA7"/>
<dbReference type="EMBL" id="ATBP01000077">
    <property type="protein sequence ID" value="ETR73242.1"/>
    <property type="molecule type" value="Genomic_DNA"/>
</dbReference>
<gene>
    <name evidence="2" type="ORF">OMM_01105</name>
</gene>
<feature type="transmembrane region" description="Helical" evidence="1">
    <location>
        <begin position="12"/>
        <end position="33"/>
    </location>
</feature>
<reference evidence="3" key="1">
    <citation type="submission" date="2012-11" db="EMBL/GenBank/DDBJ databases">
        <authorList>
            <person name="Lucero-Rivera Y.E."/>
            <person name="Tovar-Ramirez D."/>
        </authorList>
    </citation>
    <scope>NUCLEOTIDE SEQUENCE [LARGE SCALE GENOMIC DNA]</scope>
    <source>
        <strain evidence="3">Araruama</strain>
    </source>
</reference>
<protein>
    <recommendedName>
        <fullName evidence="4">Transmembrane protein</fullName>
    </recommendedName>
</protein>